<dbReference type="InterPro" id="IPR050259">
    <property type="entry name" value="SDR"/>
</dbReference>
<reference evidence="4 5" key="1">
    <citation type="submission" date="2020-01" db="EMBL/GenBank/DDBJ databases">
        <title>Insect and environment-associated Actinomycetes.</title>
        <authorList>
            <person name="Currrie C."/>
            <person name="Chevrette M."/>
            <person name="Carlson C."/>
            <person name="Stubbendieck R."/>
            <person name="Wendt-Pienkowski E."/>
        </authorList>
    </citation>
    <scope>NUCLEOTIDE SEQUENCE [LARGE SCALE GENOMIC DNA]</scope>
    <source>
        <strain evidence="4 5">SID11342</strain>
    </source>
</reference>
<organism evidence="4 5">
    <name type="scientific">Streptomyces halstedii</name>
    <dbReference type="NCBI Taxonomy" id="1944"/>
    <lineage>
        <taxon>Bacteria</taxon>
        <taxon>Bacillati</taxon>
        <taxon>Actinomycetota</taxon>
        <taxon>Actinomycetes</taxon>
        <taxon>Kitasatosporales</taxon>
        <taxon>Streptomycetaceae</taxon>
        <taxon>Streptomyces</taxon>
    </lineage>
</organism>
<comment type="similarity">
    <text evidence="1">Belongs to the short-chain dehydrogenases/reductases (SDR) family.</text>
</comment>
<dbReference type="InterPro" id="IPR057326">
    <property type="entry name" value="KR_dom"/>
</dbReference>
<dbReference type="SUPFAM" id="SSF51735">
    <property type="entry name" value="NAD(P)-binding Rossmann-fold domains"/>
    <property type="match status" value="1"/>
</dbReference>
<dbReference type="GO" id="GO:0016491">
    <property type="term" value="F:oxidoreductase activity"/>
    <property type="evidence" value="ECO:0007669"/>
    <property type="project" value="UniProtKB-KW"/>
</dbReference>
<feature type="domain" description="Ketoreductase" evidence="3">
    <location>
        <begin position="19"/>
        <end position="203"/>
    </location>
</feature>
<dbReference type="PANTHER" id="PTHR42879:SF2">
    <property type="entry name" value="3-OXOACYL-[ACYL-CARRIER-PROTEIN] REDUCTASE FABG"/>
    <property type="match status" value="1"/>
</dbReference>
<evidence type="ECO:0000313" key="5">
    <source>
        <dbReference type="Proteomes" id="UP000471293"/>
    </source>
</evidence>
<name>A0A6N9TZW6_STRHA</name>
<evidence type="ECO:0000313" key="4">
    <source>
        <dbReference type="EMBL" id="NEA17031.1"/>
    </source>
</evidence>
<evidence type="ECO:0000256" key="2">
    <source>
        <dbReference type="ARBA" id="ARBA00023002"/>
    </source>
</evidence>
<dbReference type="PANTHER" id="PTHR42879">
    <property type="entry name" value="3-OXOACYL-(ACYL-CARRIER-PROTEIN) REDUCTASE"/>
    <property type="match status" value="1"/>
</dbReference>
<dbReference type="PROSITE" id="PS00061">
    <property type="entry name" value="ADH_SHORT"/>
    <property type="match status" value="1"/>
</dbReference>
<dbReference type="Proteomes" id="UP000471293">
    <property type="component" value="Unassembled WGS sequence"/>
</dbReference>
<dbReference type="Gene3D" id="3.40.50.720">
    <property type="entry name" value="NAD(P)-binding Rossmann-like Domain"/>
    <property type="match status" value="1"/>
</dbReference>
<dbReference type="GO" id="GO:0032787">
    <property type="term" value="P:monocarboxylic acid metabolic process"/>
    <property type="evidence" value="ECO:0007669"/>
    <property type="project" value="UniProtKB-ARBA"/>
</dbReference>
<comment type="caution">
    <text evidence="4">The sequence shown here is derived from an EMBL/GenBank/DDBJ whole genome shotgun (WGS) entry which is preliminary data.</text>
</comment>
<evidence type="ECO:0000259" key="3">
    <source>
        <dbReference type="SMART" id="SM00822"/>
    </source>
</evidence>
<dbReference type="InterPro" id="IPR020904">
    <property type="entry name" value="Sc_DH/Rdtase_CS"/>
</dbReference>
<dbReference type="InterPro" id="IPR036291">
    <property type="entry name" value="NAD(P)-bd_dom_sf"/>
</dbReference>
<dbReference type="NCBIfam" id="NF009466">
    <property type="entry name" value="PRK12826.1-2"/>
    <property type="match status" value="1"/>
</dbReference>
<dbReference type="EMBL" id="JAAGLQ010000325">
    <property type="protein sequence ID" value="NEA17031.1"/>
    <property type="molecule type" value="Genomic_DNA"/>
</dbReference>
<gene>
    <name evidence="4" type="ORF">G3I29_16195</name>
</gene>
<dbReference type="PRINTS" id="PR00080">
    <property type="entry name" value="SDRFAMILY"/>
</dbReference>
<accession>A0A6N9TZW6</accession>
<keyword evidence="2" id="KW-0560">Oxidoreductase</keyword>
<dbReference type="Pfam" id="PF13561">
    <property type="entry name" value="adh_short_C2"/>
    <property type="match status" value="1"/>
</dbReference>
<dbReference type="PRINTS" id="PR00081">
    <property type="entry name" value="GDHRDH"/>
</dbReference>
<proteinExistence type="inferred from homology"/>
<dbReference type="RefSeq" id="WP_164345483.1">
    <property type="nucleotide sequence ID" value="NZ_JAAGLQ010000325.1"/>
</dbReference>
<evidence type="ECO:0000256" key="1">
    <source>
        <dbReference type="ARBA" id="ARBA00006484"/>
    </source>
</evidence>
<sequence>MSGTDAAGQGETVTHQDAPVALVAGGARGIGRAVALRLAQDGFDVAVCYASDAAAAESLEKEIGALGRRTYIRRTDVSDSAAVEDLVDGIEDTLGPVAAVVTSAAVLRDGPLAAMEDDDWTDVLQVNLDGTYYVCRTVINGMIERRRGAIVTMSSIAGLHGNPGQTNYAASKAGIIGFTKSLAREVGRYGIRANVVVPGFVATDPVMELPADLRQRFTERIPLGRFGEPHEVADLVSFLLSDRAAYITGTTFQIDGGVAV</sequence>
<protein>
    <submittedName>
        <fullName evidence="4">SDR family oxidoreductase</fullName>
    </submittedName>
</protein>
<dbReference type="InterPro" id="IPR002347">
    <property type="entry name" value="SDR_fam"/>
</dbReference>
<dbReference type="FunFam" id="3.40.50.720:FF:000173">
    <property type="entry name" value="3-oxoacyl-[acyl-carrier protein] reductase"/>
    <property type="match status" value="1"/>
</dbReference>
<dbReference type="AlphaFoldDB" id="A0A6N9TZW6"/>
<dbReference type="SMART" id="SM00822">
    <property type="entry name" value="PKS_KR"/>
    <property type="match status" value="1"/>
</dbReference>